<dbReference type="InterPro" id="IPR045851">
    <property type="entry name" value="AMP-bd_C_sf"/>
</dbReference>
<dbReference type="PROSITE" id="PS00455">
    <property type="entry name" value="AMP_BINDING"/>
    <property type="match status" value="1"/>
</dbReference>
<feature type="domain" description="AMP-dependent synthetase/ligase" evidence="2">
    <location>
        <begin position="34"/>
        <end position="395"/>
    </location>
</feature>
<dbReference type="PANTHER" id="PTHR24096:SF295">
    <property type="entry name" value="ACETYL-COA SYNTHETASE-LIKE PROTEIN"/>
    <property type="match status" value="1"/>
</dbReference>
<dbReference type="GO" id="GO:0019748">
    <property type="term" value="P:secondary metabolic process"/>
    <property type="evidence" value="ECO:0007669"/>
    <property type="project" value="TreeGrafter"/>
</dbReference>
<name>A0A9P4S8T0_9PEZI</name>
<dbReference type="Gene3D" id="3.30.300.30">
    <property type="match status" value="1"/>
</dbReference>
<organism evidence="4 5">
    <name type="scientific">Patellaria atrata CBS 101060</name>
    <dbReference type="NCBI Taxonomy" id="1346257"/>
    <lineage>
        <taxon>Eukaryota</taxon>
        <taxon>Fungi</taxon>
        <taxon>Dikarya</taxon>
        <taxon>Ascomycota</taxon>
        <taxon>Pezizomycotina</taxon>
        <taxon>Dothideomycetes</taxon>
        <taxon>Dothideomycetes incertae sedis</taxon>
        <taxon>Patellariales</taxon>
        <taxon>Patellariaceae</taxon>
        <taxon>Patellaria</taxon>
    </lineage>
</organism>
<dbReference type="InterPro" id="IPR020845">
    <property type="entry name" value="AMP-binding_CS"/>
</dbReference>
<protein>
    <submittedName>
        <fullName evidence="4">Acyl-CoA synthetases/AMP-acid ligases II</fullName>
    </submittedName>
</protein>
<keyword evidence="4" id="KW-0436">Ligase</keyword>
<dbReference type="SUPFAM" id="SSF56801">
    <property type="entry name" value="Acetyl-CoA synthetase-like"/>
    <property type="match status" value="1"/>
</dbReference>
<evidence type="ECO:0000256" key="1">
    <source>
        <dbReference type="SAM" id="Phobius"/>
    </source>
</evidence>
<feature type="transmembrane region" description="Helical" evidence="1">
    <location>
        <begin position="234"/>
        <end position="256"/>
    </location>
</feature>
<proteinExistence type="predicted"/>
<feature type="domain" description="AMP-binding enzyme C-terminal" evidence="3">
    <location>
        <begin position="446"/>
        <end position="530"/>
    </location>
</feature>
<dbReference type="EMBL" id="MU006100">
    <property type="protein sequence ID" value="KAF2837367.1"/>
    <property type="molecule type" value="Genomic_DNA"/>
</dbReference>
<dbReference type="GO" id="GO:0016405">
    <property type="term" value="F:CoA-ligase activity"/>
    <property type="evidence" value="ECO:0007669"/>
    <property type="project" value="TreeGrafter"/>
</dbReference>
<dbReference type="OrthoDB" id="1898221at2759"/>
<evidence type="ECO:0000259" key="3">
    <source>
        <dbReference type="Pfam" id="PF13193"/>
    </source>
</evidence>
<comment type="caution">
    <text evidence="4">The sequence shown here is derived from an EMBL/GenBank/DDBJ whole genome shotgun (WGS) entry which is preliminary data.</text>
</comment>
<keyword evidence="1" id="KW-1133">Transmembrane helix</keyword>
<keyword evidence="1" id="KW-0812">Transmembrane</keyword>
<dbReference type="AlphaFoldDB" id="A0A9P4S8T0"/>
<reference evidence="4" key="1">
    <citation type="journal article" date="2020" name="Stud. Mycol.">
        <title>101 Dothideomycetes genomes: a test case for predicting lifestyles and emergence of pathogens.</title>
        <authorList>
            <person name="Haridas S."/>
            <person name="Albert R."/>
            <person name="Binder M."/>
            <person name="Bloem J."/>
            <person name="Labutti K."/>
            <person name="Salamov A."/>
            <person name="Andreopoulos B."/>
            <person name="Baker S."/>
            <person name="Barry K."/>
            <person name="Bills G."/>
            <person name="Bluhm B."/>
            <person name="Cannon C."/>
            <person name="Castanera R."/>
            <person name="Culley D."/>
            <person name="Daum C."/>
            <person name="Ezra D."/>
            <person name="Gonzalez J."/>
            <person name="Henrissat B."/>
            <person name="Kuo A."/>
            <person name="Liang C."/>
            <person name="Lipzen A."/>
            <person name="Lutzoni F."/>
            <person name="Magnuson J."/>
            <person name="Mondo S."/>
            <person name="Nolan M."/>
            <person name="Ohm R."/>
            <person name="Pangilinan J."/>
            <person name="Park H.-J."/>
            <person name="Ramirez L."/>
            <person name="Alfaro M."/>
            <person name="Sun H."/>
            <person name="Tritt A."/>
            <person name="Yoshinaga Y."/>
            <person name="Zwiers L.-H."/>
            <person name="Turgeon B."/>
            <person name="Goodwin S."/>
            <person name="Spatafora J."/>
            <person name="Crous P."/>
            <person name="Grigoriev I."/>
        </authorList>
    </citation>
    <scope>NUCLEOTIDE SEQUENCE</scope>
    <source>
        <strain evidence="4">CBS 101060</strain>
    </source>
</reference>
<dbReference type="InterPro" id="IPR000873">
    <property type="entry name" value="AMP-dep_synth/lig_dom"/>
</dbReference>
<evidence type="ECO:0000259" key="2">
    <source>
        <dbReference type="Pfam" id="PF00501"/>
    </source>
</evidence>
<accession>A0A9P4S8T0</accession>
<dbReference type="Pfam" id="PF00501">
    <property type="entry name" value="AMP-binding"/>
    <property type="match status" value="1"/>
</dbReference>
<keyword evidence="1" id="KW-0472">Membrane</keyword>
<dbReference type="Pfam" id="PF13193">
    <property type="entry name" value="AMP-binding_C"/>
    <property type="match status" value="1"/>
</dbReference>
<dbReference type="Proteomes" id="UP000799429">
    <property type="component" value="Unassembled WGS sequence"/>
</dbReference>
<keyword evidence="5" id="KW-1185">Reference proteome</keyword>
<dbReference type="InterPro" id="IPR025110">
    <property type="entry name" value="AMP-bd_C"/>
</dbReference>
<gene>
    <name evidence="4" type="ORF">M501DRAFT_937768</name>
</gene>
<dbReference type="InterPro" id="IPR042099">
    <property type="entry name" value="ANL_N_sf"/>
</dbReference>
<evidence type="ECO:0000313" key="4">
    <source>
        <dbReference type="EMBL" id="KAF2837367.1"/>
    </source>
</evidence>
<evidence type="ECO:0000313" key="5">
    <source>
        <dbReference type="Proteomes" id="UP000799429"/>
    </source>
</evidence>
<dbReference type="Gene3D" id="3.40.50.12780">
    <property type="entry name" value="N-terminal domain of ligase-like"/>
    <property type="match status" value="1"/>
</dbReference>
<sequence>MRVYRSYYPPPHVPTDVSISQYLEIYNPDFVANDKIIFEDDWTGRKLTYGSLRKEAAKGAWGLKYLFGIQEGDVVGICAFNSVNVVLLINVAIWAGATAALFNPLSTSEEIEHYLEISHPKLTFVDDTSLKSVESAICSFGSSSTLGSIKLVTLTSVSTQTRKFDDLFHHNGYLSPFDLSSRDNRDCTAAVCFSSGTSGKPKGVELSHHNLIASLAGIRSTDPIFYNSSCRSVFFAPLCHIYGLNSVVLMGAYLGYYTMVMKRYSLAALVSLSAQIRANTLRILPSIAVALTKAQTLDLTTLCDIKYIICSGAVLPPEIIESLQKMLSNAPIFQGYGMTETNVATLRPDQWQRVGSVGRLFANVEARIVDDDMNDVAHGEQGEMLIRGPTVFRRYMNDPKSTEETFHQGWMRTGDVVRCDDQGFWYLTERKKELIKYKGFQVAPAELEAILAASGLVDEAAVCALWDEDEVSEVPIAYVVLTEEGMMRKGRGEDVEGKLRDMVDSKVAPYKRLRGGAVVIGSLPKTGSGKVLKRMLPARLAKARKGKL</sequence>
<dbReference type="PANTHER" id="PTHR24096">
    <property type="entry name" value="LONG-CHAIN-FATTY-ACID--COA LIGASE"/>
    <property type="match status" value="1"/>
</dbReference>